<feature type="domain" description="4Fe-4S Mo/W bis-MGD-type" evidence="11">
    <location>
        <begin position="1"/>
        <end position="51"/>
    </location>
</feature>
<keyword evidence="8" id="KW-0408">Iron</keyword>
<dbReference type="Gene3D" id="1.10.10.1100">
    <property type="entry name" value="BFD-like [2Fe-2S]-binding domain"/>
    <property type="match status" value="1"/>
</dbReference>
<keyword evidence="7 12" id="KW-0560">Oxidoreductase</keyword>
<dbReference type="Pfam" id="PF04324">
    <property type="entry name" value="Fer2_BFD"/>
    <property type="match status" value="1"/>
</dbReference>
<name>A0A2R8CEX5_9RHOB</name>
<dbReference type="GO" id="GO:0051539">
    <property type="term" value="F:4 iron, 4 sulfur cluster binding"/>
    <property type="evidence" value="ECO:0007669"/>
    <property type="project" value="UniProtKB-KW"/>
</dbReference>
<comment type="cofactor">
    <cofactor evidence="1">
        <name>Mo-bis(molybdopterin guanine dinucleotide)</name>
        <dbReference type="ChEBI" id="CHEBI:60539"/>
    </cofactor>
</comment>
<dbReference type="InterPro" id="IPR041854">
    <property type="entry name" value="BFD-like_2Fe2S-bd_dom_sf"/>
</dbReference>
<dbReference type="Gene3D" id="3.40.50.740">
    <property type="match status" value="1"/>
</dbReference>
<dbReference type="InterPro" id="IPR006656">
    <property type="entry name" value="Mopterin_OxRdtase"/>
</dbReference>
<dbReference type="SUPFAM" id="SSF50692">
    <property type="entry name" value="ADC-like"/>
    <property type="match status" value="1"/>
</dbReference>
<proteinExistence type="inferred from homology"/>
<dbReference type="AlphaFoldDB" id="A0A2R8CEX5"/>
<evidence type="ECO:0000256" key="4">
    <source>
        <dbReference type="ARBA" id="ARBA00022485"/>
    </source>
</evidence>
<dbReference type="InterPro" id="IPR009010">
    <property type="entry name" value="Asp_de-COase-like_dom_sf"/>
</dbReference>
<evidence type="ECO:0000256" key="3">
    <source>
        <dbReference type="ARBA" id="ARBA00008747"/>
    </source>
</evidence>
<dbReference type="GO" id="GO:0046872">
    <property type="term" value="F:metal ion binding"/>
    <property type="evidence" value="ECO:0007669"/>
    <property type="project" value="UniProtKB-KW"/>
</dbReference>
<dbReference type="PROSITE" id="PS00551">
    <property type="entry name" value="MOLYBDOPTERIN_PROK_1"/>
    <property type="match status" value="1"/>
</dbReference>
<comment type="cofactor">
    <cofactor evidence="2">
        <name>[4Fe-4S] cluster</name>
        <dbReference type="ChEBI" id="CHEBI:49883"/>
    </cofactor>
</comment>
<evidence type="ECO:0000256" key="1">
    <source>
        <dbReference type="ARBA" id="ARBA00001942"/>
    </source>
</evidence>
<dbReference type="GO" id="GO:0045333">
    <property type="term" value="P:cellular respiration"/>
    <property type="evidence" value="ECO:0007669"/>
    <property type="project" value="UniProtKB-ARBA"/>
</dbReference>
<keyword evidence="6" id="KW-0479">Metal-binding</keyword>
<organism evidence="12 13">
    <name type="scientific">Falsiruegeria mediterranea M17</name>
    <dbReference type="NCBI Taxonomy" id="1200281"/>
    <lineage>
        <taxon>Bacteria</taxon>
        <taxon>Pseudomonadati</taxon>
        <taxon>Pseudomonadota</taxon>
        <taxon>Alphaproteobacteria</taxon>
        <taxon>Rhodobacterales</taxon>
        <taxon>Roseobacteraceae</taxon>
        <taxon>Falsiruegeria</taxon>
    </lineage>
</organism>
<dbReference type="Gene3D" id="2.40.40.20">
    <property type="match status" value="1"/>
</dbReference>
<keyword evidence="10" id="KW-0534">Nitrate assimilation</keyword>
<dbReference type="OrthoDB" id="9816402at2"/>
<dbReference type="GO" id="GO:1990204">
    <property type="term" value="C:oxidoreductase complex"/>
    <property type="evidence" value="ECO:0007669"/>
    <property type="project" value="UniProtKB-ARBA"/>
</dbReference>
<comment type="similarity">
    <text evidence="3">Belongs to the prokaryotic molybdopterin-containing oxidoreductase family. NasA/NapA/NarB subfamily.</text>
</comment>
<dbReference type="Pfam" id="PF01568">
    <property type="entry name" value="Molydop_binding"/>
    <property type="match status" value="1"/>
</dbReference>
<dbReference type="GO" id="GO:0016020">
    <property type="term" value="C:membrane"/>
    <property type="evidence" value="ECO:0007669"/>
    <property type="project" value="TreeGrafter"/>
</dbReference>
<evidence type="ECO:0000256" key="6">
    <source>
        <dbReference type="ARBA" id="ARBA00022723"/>
    </source>
</evidence>
<sequence>MTQTCTTCPYCGVGCGVLAGPDGEIVGDPNHPSNFGKLCSKGSALGETIGLDGRLLRPRIQGVDATWNQALDLVADKFRAAIKEHGPDSVAFYASGQLLTEDYYVANKLMKGYIGAANIDTNSRLCMASSVAGHKRAFGTDTVPGIYADWEQADLVVLVGTNLAWCHPVLYQRLLAEKTRRPQMRVVVIDPRRTATCDIADLHIPVQSDGDVALFNRLLTHLVDVGCVDTEYVAAHVDGFAATLSAARRSSLEAIGVDPDRITEFFRLFARTENVVTVYSQGVNQSVCGTDKVNAILNCHLITGRIGRPGMGPFSVTGQPNAMGGREVGGLANMLACHLDIENPDHRAAVQDAWQSPTICSEPGLKAIDLFQACSEGKIKALWVMSTNPAVSVPDANRVADAIASVPFVVVSDILERTDTGDLAHVLLPAAGWGEKSGTVTNSERMISRQRPFLSAPGEARPDWEIIADVARRMGFDGFDYQNEAQIFREHAALSGLAKRFGRDFDISGLAGLTDLDYDLLQPVRWPVPQAGAHGGRFFADGAFFHDNGRAKMVPVEQPAPVVRSELTLNTGRIRDQWHTMTRTGRSARLSAHLAEPFVEIHPEDAMAHGLRDADLAEVATEHGNALLRVLISSNARKGSIFVPMHWTAQTCHAGRVNPLVAPATDPVSGQPASKDGAVSVKRADMAWFGFAVSLKPLSPTTAYAALAPSPLGWRAELADPTPPEDWSAMARIITGCTHSDAALLEDHSTGLIRVALHQAGRIEALFFAAKQPVAVARTHVAGLLGKDISTLAALAGRAGADQPDPGATVCACFDVGINTLRAEFANGAQTVPELCQRTGAGTNCGSCKPELATLIAAIPKPVAAE</sequence>
<evidence type="ECO:0000313" key="13">
    <source>
        <dbReference type="Proteomes" id="UP000244898"/>
    </source>
</evidence>
<dbReference type="InterPro" id="IPR027467">
    <property type="entry name" value="MopterinOxRdtase_cofactor_BS"/>
</dbReference>
<evidence type="ECO:0000256" key="5">
    <source>
        <dbReference type="ARBA" id="ARBA00022505"/>
    </source>
</evidence>
<dbReference type="InterPro" id="IPR006657">
    <property type="entry name" value="MoPterin_dinucl-bd_dom"/>
</dbReference>
<evidence type="ECO:0000313" key="12">
    <source>
        <dbReference type="EMBL" id="SPJ30950.1"/>
    </source>
</evidence>
<dbReference type="InterPro" id="IPR006963">
    <property type="entry name" value="Mopterin_OxRdtase_4Fe-4S_dom"/>
</dbReference>
<evidence type="ECO:0000259" key="11">
    <source>
        <dbReference type="SMART" id="SM00926"/>
    </source>
</evidence>
<keyword evidence="5" id="KW-0500">Molybdenum</keyword>
<dbReference type="CDD" id="cd02791">
    <property type="entry name" value="MopB_CT_Nitrate-R-NapA-like"/>
    <property type="match status" value="1"/>
</dbReference>
<dbReference type="InterPro" id="IPR007419">
    <property type="entry name" value="BFD-like_2Fe2S-bd_dom"/>
</dbReference>
<dbReference type="GO" id="GO:0042128">
    <property type="term" value="P:nitrate assimilation"/>
    <property type="evidence" value="ECO:0007669"/>
    <property type="project" value="UniProtKB-KW"/>
</dbReference>
<dbReference type="SMART" id="SM00926">
    <property type="entry name" value="Molybdop_Fe4S4"/>
    <property type="match status" value="1"/>
</dbReference>
<dbReference type="Gene3D" id="2.20.25.90">
    <property type="entry name" value="ADC-like domains"/>
    <property type="match status" value="1"/>
</dbReference>
<reference evidence="13" key="1">
    <citation type="submission" date="2018-03" db="EMBL/GenBank/DDBJ databases">
        <authorList>
            <person name="Rodrigo-Torres L."/>
            <person name="Arahal R. D."/>
            <person name="Lucena T."/>
        </authorList>
    </citation>
    <scope>NUCLEOTIDE SEQUENCE [LARGE SCALE GENOMIC DNA]</scope>
    <source>
        <strain evidence="13">CECT 7615</strain>
    </source>
</reference>
<evidence type="ECO:0000256" key="10">
    <source>
        <dbReference type="ARBA" id="ARBA00023063"/>
    </source>
</evidence>
<dbReference type="EMBL" id="ONZG01000014">
    <property type="protein sequence ID" value="SPJ30950.1"/>
    <property type="molecule type" value="Genomic_DNA"/>
</dbReference>
<evidence type="ECO:0000256" key="8">
    <source>
        <dbReference type="ARBA" id="ARBA00023004"/>
    </source>
</evidence>
<keyword evidence="4" id="KW-0004">4Fe-4S</keyword>
<dbReference type="GO" id="GO:0043546">
    <property type="term" value="F:molybdopterin cofactor binding"/>
    <property type="evidence" value="ECO:0007669"/>
    <property type="project" value="InterPro"/>
</dbReference>
<evidence type="ECO:0000256" key="9">
    <source>
        <dbReference type="ARBA" id="ARBA00023014"/>
    </source>
</evidence>
<dbReference type="RefSeq" id="WP_108791902.1">
    <property type="nucleotide sequence ID" value="NZ_ONZG01000014.1"/>
</dbReference>
<dbReference type="EC" id="1.7.99.4" evidence="12"/>
<evidence type="ECO:0000256" key="2">
    <source>
        <dbReference type="ARBA" id="ARBA00001966"/>
    </source>
</evidence>
<evidence type="ECO:0000256" key="7">
    <source>
        <dbReference type="ARBA" id="ARBA00023002"/>
    </source>
</evidence>
<dbReference type="Pfam" id="PF00384">
    <property type="entry name" value="Molybdopterin"/>
    <property type="match status" value="1"/>
</dbReference>
<protein>
    <submittedName>
        <fullName evidence="12">Nitrate reductase</fullName>
        <ecNumber evidence="12">1.7.99.4</ecNumber>
    </submittedName>
</protein>
<dbReference type="InterPro" id="IPR041957">
    <property type="entry name" value="CT_Nitrate-R-NapA-like"/>
</dbReference>
<accession>A0A2R8CEX5</accession>
<keyword evidence="13" id="KW-1185">Reference proteome</keyword>
<dbReference type="CDD" id="cd02754">
    <property type="entry name" value="MopB_Nitrate-R-NapA-like"/>
    <property type="match status" value="1"/>
</dbReference>
<dbReference type="PANTHER" id="PTHR43105:SF9">
    <property type="entry name" value="NADPH-FE(3+) OXIDOREDUCTASE SUBUNIT ALPHA"/>
    <property type="match status" value="1"/>
</dbReference>
<dbReference type="Proteomes" id="UP000244898">
    <property type="component" value="Unassembled WGS sequence"/>
</dbReference>
<dbReference type="Pfam" id="PF04879">
    <property type="entry name" value="Molybdop_Fe4S4"/>
    <property type="match status" value="1"/>
</dbReference>
<dbReference type="GO" id="GO:0016491">
    <property type="term" value="F:oxidoreductase activity"/>
    <property type="evidence" value="ECO:0007669"/>
    <property type="project" value="UniProtKB-KW"/>
</dbReference>
<gene>
    <name evidence="12" type="primary">nasA</name>
    <name evidence="12" type="ORF">TRM7615_04487</name>
</gene>
<dbReference type="PANTHER" id="PTHR43105">
    <property type="entry name" value="RESPIRATORY NITRATE REDUCTASE"/>
    <property type="match status" value="1"/>
</dbReference>
<dbReference type="SUPFAM" id="SSF53706">
    <property type="entry name" value="Formate dehydrogenase/DMSO reductase, domains 1-3"/>
    <property type="match status" value="1"/>
</dbReference>
<keyword evidence="9" id="KW-0411">Iron-sulfur</keyword>
<dbReference type="Gene3D" id="3.40.228.10">
    <property type="entry name" value="Dimethylsulfoxide Reductase, domain 2"/>
    <property type="match status" value="1"/>
</dbReference>
<dbReference type="InterPro" id="IPR050123">
    <property type="entry name" value="Prok_molybdopt-oxidoreductase"/>
</dbReference>